<evidence type="ECO:0000313" key="2">
    <source>
        <dbReference type="Proteomes" id="UP000317369"/>
    </source>
</evidence>
<organism evidence="1 2">
    <name type="scientific">Poriferisphaera corsica</name>
    <dbReference type="NCBI Taxonomy" id="2528020"/>
    <lineage>
        <taxon>Bacteria</taxon>
        <taxon>Pseudomonadati</taxon>
        <taxon>Planctomycetota</taxon>
        <taxon>Phycisphaerae</taxon>
        <taxon>Phycisphaerales</taxon>
        <taxon>Phycisphaeraceae</taxon>
        <taxon>Poriferisphaera</taxon>
    </lineage>
</organism>
<dbReference type="AlphaFoldDB" id="A0A517YPG1"/>
<keyword evidence="2" id="KW-1185">Reference proteome</keyword>
<protein>
    <submittedName>
        <fullName evidence="1">Uncharacterized protein</fullName>
    </submittedName>
</protein>
<name>A0A517YPG1_9BACT</name>
<dbReference type="EMBL" id="CP036425">
    <property type="protein sequence ID" value="QDU32109.1"/>
    <property type="molecule type" value="Genomic_DNA"/>
</dbReference>
<dbReference type="OrthoDB" id="269673at2"/>
<evidence type="ECO:0000313" key="1">
    <source>
        <dbReference type="EMBL" id="QDU32109.1"/>
    </source>
</evidence>
<reference evidence="1 2" key="1">
    <citation type="submission" date="2019-02" db="EMBL/GenBank/DDBJ databases">
        <title>Deep-cultivation of Planctomycetes and their phenomic and genomic characterization uncovers novel biology.</title>
        <authorList>
            <person name="Wiegand S."/>
            <person name="Jogler M."/>
            <person name="Boedeker C."/>
            <person name="Pinto D."/>
            <person name="Vollmers J."/>
            <person name="Rivas-Marin E."/>
            <person name="Kohn T."/>
            <person name="Peeters S.H."/>
            <person name="Heuer A."/>
            <person name="Rast P."/>
            <person name="Oberbeckmann S."/>
            <person name="Bunk B."/>
            <person name="Jeske O."/>
            <person name="Meyerdierks A."/>
            <person name="Storesund J.E."/>
            <person name="Kallscheuer N."/>
            <person name="Luecker S."/>
            <person name="Lage O.M."/>
            <person name="Pohl T."/>
            <person name="Merkel B.J."/>
            <person name="Hornburger P."/>
            <person name="Mueller R.-W."/>
            <person name="Bruemmer F."/>
            <person name="Labrenz M."/>
            <person name="Spormann A.M."/>
            <person name="Op den Camp H."/>
            <person name="Overmann J."/>
            <person name="Amann R."/>
            <person name="Jetten M.S.M."/>
            <person name="Mascher T."/>
            <person name="Medema M.H."/>
            <person name="Devos D.P."/>
            <person name="Kaster A.-K."/>
            <person name="Ovreas L."/>
            <person name="Rohde M."/>
            <person name="Galperin M.Y."/>
            <person name="Jogler C."/>
        </authorList>
    </citation>
    <scope>NUCLEOTIDE SEQUENCE [LARGE SCALE GENOMIC DNA]</scope>
    <source>
        <strain evidence="1 2">KS4</strain>
    </source>
</reference>
<dbReference type="Proteomes" id="UP000317369">
    <property type="component" value="Chromosome"/>
</dbReference>
<dbReference type="KEGG" id="pcor:KS4_01380"/>
<proteinExistence type="predicted"/>
<gene>
    <name evidence="1" type="ORF">KS4_01380</name>
</gene>
<sequence length="274" mass="31161">MNVPCPNCDNTLIAPPEVVGCKVKCTLCEHVFIAPSPVNDLNDDTFSSWLEEDYEETVREEVAFHEEHEKKLLDMKSLKKDSKTDADSKSTKKRYIKFKSTSTASTKAPPQSTSLLENTNIDDIEITVIDEEAERKKRRDARFKKHQLRQQQPVHSSRIPEKCLNQICIWANLKTDESVREYLIDTDITPAESGSAGIIFTNHRLIYRKYHHNGHISFDDADATINAKLDTGSYTLSLFKGSTRSRMVRLSSENLDQLKALLKSTSIKLKIKSS</sequence>
<accession>A0A517YPG1</accession>
<dbReference type="RefSeq" id="WP_145073132.1">
    <property type="nucleotide sequence ID" value="NZ_CP036425.1"/>
</dbReference>